<comment type="caution">
    <text evidence="2">The sequence shown here is derived from an EMBL/GenBank/DDBJ whole genome shotgun (WGS) entry which is preliminary data.</text>
</comment>
<accession>A0A246BTF7</accession>
<sequence>MENHSAKNWREAISRALGQYTDPVPSKSVRDITQRLDRLEANLSKVAGEVEWIAVYLRKRAEQQGGPRVQAQGSQVVPPVPGNDSRTD</sequence>
<keyword evidence="3" id="KW-1185">Reference proteome</keyword>
<organism evidence="2 3">
    <name type="scientific">Deinococcus indicus</name>
    <dbReference type="NCBI Taxonomy" id="223556"/>
    <lineage>
        <taxon>Bacteria</taxon>
        <taxon>Thermotogati</taxon>
        <taxon>Deinococcota</taxon>
        <taxon>Deinococci</taxon>
        <taxon>Deinococcales</taxon>
        <taxon>Deinococcaceae</taxon>
        <taxon>Deinococcus</taxon>
    </lineage>
</organism>
<dbReference type="EMBL" id="NHMK01000003">
    <property type="protein sequence ID" value="OWL98964.1"/>
    <property type="molecule type" value="Genomic_DNA"/>
</dbReference>
<dbReference type="Proteomes" id="UP000197208">
    <property type="component" value="Unassembled WGS sequence"/>
</dbReference>
<evidence type="ECO:0000313" key="3">
    <source>
        <dbReference type="Proteomes" id="UP000197208"/>
    </source>
</evidence>
<proteinExistence type="predicted"/>
<reference evidence="2 3" key="1">
    <citation type="submission" date="2017-05" db="EMBL/GenBank/DDBJ databases">
        <title>De novo genome assembly of Deniococcus indicus strain DR1.</title>
        <authorList>
            <person name="Chauhan D."/>
            <person name="Yennamalli R.M."/>
            <person name="Priyadarshini R."/>
        </authorList>
    </citation>
    <scope>NUCLEOTIDE SEQUENCE [LARGE SCALE GENOMIC DNA]</scope>
    <source>
        <strain evidence="2 3">DR1</strain>
    </source>
</reference>
<name>A0A246BTF7_9DEIO</name>
<evidence type="ECO:0000256" key="1">
    <source>
        <dbReference type="SAM" id="MobiDB-lite"/>
    </source>
</evidence>
<evidence type="ECO:0000313" key="2">
    <source>
        <dbReference type="EMBL" id="OWL98964.1"/>
    </source>
</evidence>
<feature type="region of interest" description="Disordered" evidence="1">
    <location>
        <begin position="63"/>
        <end position="88"/>
    </location>
</feature>
<dbReference type="AlphaFoldDB" id="A0A246BTF7"/>
<protein>
    <submittedName>
        <fullName evidence="2">Uncharacterized protein</fullName>
    </submittedName>
</protein>
<gene>
    <name evidence="2" type="ORF">CBQ26_00460</name>
</gene>